<keyword evidence="8 12" id="KW-0862">Zinc</keyword>
<feature type="binding site" evidence="12">
    <location>
        <position position="206"/>
    </location>
    <ligand>
        <name>Zn(2+)</name>
        <dbReference type="ChEBI" id="CHEBI:29105"/>
        <note>catalytic</note>
    </ligand>
</feature>
<feature type="transmembrane region" description="Helical" evidence="12">
    <location>
        <begin position="183"/>
        <end position="201"/>
    </location>
</feature>
<feature type="transmembrane region" description="Helical" evidence="12">
    <location>
        <begin position="140"/>
        <end position="163"/>
    </location>
</feature>
<sequence length="299" mass="31997">MKNQIKTILLLGVLSVFLIGIGAALGKGFFIGALVLSLAMNLGAYFYSDKLVLSMHGAQEVSPQQAPRLHRMVEELSQRAGIPKPRVFLMNEAQPNAFATGRNPEHGVVAVTAGILEVLDERELRGVLAHELAHIKNRDILVSTIAAAVASAVTYLAHAVGLFGSMFLGRDEDEGEGLSPLQTLALALVAPIAATLIQMGISRSREYLADQTGGEISGDPEALASALRKLEAGAMALPVEGRPATASLFIVSPFAGMQSILSLFSTHPRTEERVRRLHEQAMRMPTTRGWSGDALPFAR</sequence>
<accession>A0ABT4AAP2</accession>
<keyword evidence="11 12" id="KW-0472">Membrane</keyword>
<evidence type="ECO:0000256" key="6">
    <source>
        <dbReference type="ARBA" id="ARBA00022723"/>
    </source>
</evidence>
<feature type="binding site" evidence="12">
    <location>
        <position position="130"/>
    </location>
    <ligand>
        <name>Zn(2+)</name>
        <dbReference type="ChEBI" id="CHEBI:29105"/>
        <note>catalytic</note>
    </ligand>
</feature>
<evidence type="ECO:0000256" key="12">
    <source>
        <dbReference type="HAMAP-Rule" id="MF_00188"/>
    </source>
</evidence>
<evidence type="ECO:0000256" key="10">
    <source>
        <dbReference type="ARBA" id="ARBA00023049"/>
    </source>
</evidence>
<comment type="caution">
    <text evidence="14">The sequence shown here is derived from an EMBL/GenBank/DDBJ whole genome shotgun (WGS) entry which is preliminary data.</text>
</comment>
<evidence type="ECO:0000256" key="8">
    <source>
        <dbReference type="ARBA" id="ARBA00022833"/>
    </source>
</evidence>
<keyword evidence="6 12" id="KW-0479">Metal-binding</keyword>
<feature type="transmembrane region" description="Helical" evidence="12">
    <location>
        <begin position="7"/>
        <end position="23"/>
    </location>
</feature>
<dbReference type="Pfam" id="PF01435">
    <property type="entry name" value="Peptidase_M48"/>
    <property type="match status" value="1"/>
</dbReference>
<keyword evidence="9 12" id="KW-1133">Transmembrane helix</keyword>
<evidence type="ECO:0000313" key="14">
    <source>
        <dbReference type="EMBL" id="MCY1078732.1"/>
    </source>
</evidence>
<evidence type="ECO:0000256" key="1">
    <source>
        <dbReference type="ARBA" id="ARBA00004651"/>
    </source>
</evidence>
<dbReference type="PANTHER" id="PTHR43221:SF1">
    <property type="entry name" value="PROTEASE HTPX"/>
    <property type="match status" value="1"/>
</dbReference>
<keyword evidence="4 12" id="KW-0645">Protease</keyword>
<proteinExistence type="inferred from homology"/>
<evidence type="ECO:0000256" key="2">
    <source>
        <dbReference type="ARBA" id="ARBA00009779"/>
    </source>
</evidence>
<dbReference type="InterPro" id="IPR001915">
    <property type="entry name" value="Peptidase_M48"/>
</dbReference>
<evidence type="ECO:0000256" key="7">
    <source>
        <dbReference type="ARBA" id="ARBA00022801"/>
    </source>
</evidence>
<dbReference type="RefSeq" id="WP_267537497.1">
    <property type="nucleotide sequence ID" value="NZ_JAPNKA010000001.1"/>
</dbReference>
<evidence type="ECO:0000313" key="15">
    <source>
        <dbReference type="Proteomes" id="UP001207654"/>
    </source>
</evidence>
<dbReference type="InterPro" id="IPR022919">
    <property type="entry name" value="Pept_M48_protease_HtpX"/>
</dbReference>
<comment type="similarity">
    <text evidence="2 12">Belongs to the peptidase M48B family.</text>
</comment>
<keyword evidence="7 12" id="KW-0378">Hydrolase</keyword>
<dbReference type="Proteomes" id="UP001207654">
    <property type="component" value="Unassembled WGS sequence"/>
</dbReference>
<keyword evidence="15" id="KW-1185">Reference proteome</keyword>
<keyword evidence="5 12" id="KW-0812">Transmembrane</keyword>
<evidence type="ECO:0000259" key="13">
    <source>
        <dbReference type="Pfam" id="PF01435"/>
    </source>
</evidence>
<dbReference type="HAMAP" id="MF_00188">
    <property type="entry name" value="Pept_M48_protease_HtpX"/>
    <property type="match status" value="1"/>
</dbReference>
<comment type="subcellular location">
    <subcellularLocation>
        <location evidence="1 12">Cell membrane</location>
        <topology evidence="1 12">Multi-pass membrane protein</topology>
    </subcellularLocation>
</comment>
<evidence type="ECO:0000256" key="9">
    <source>
        <dbReference type="ARBA" id="ARBA00022989"/>
    </source>
</evidence>
<dbReference type="Gene3D" id="3.30.2010.10">
    <property type="entry name" value="Metalloproteases ('zincins'), catalytic domain"/>
    <property type="match status" value="1"/>
</dbReference>
<comment type="cofactor">
    <cofactor evidence="12">
        <name>Zn(2+)</name>
        <dbReference type="ChEBI" id="CHEBI:29105"/>
    </cofactor>
    <text evidence="12">Binds 1 zinc ion per subunit.</text>
</comment>
<keyword evidence="10 12" id="KW-0482">Metalloprotease</keyword>
<dbReference type="GO" id="GO:0008237">
    <property type="term" value="F:metallopeptidase activity"/>
    <property type="evidence" value="ECO:0007669"/>
    <property type="project" value="UniProtKB-KW"/>
</dbReference>
<dbReference type="EC" id="3.4.24.-" evidence="12"/>
<feature type="active site" evidence="12">
    <location>
        <position position="131"/>
    </location>
</feature>
<name>A0ABT4AAP2_9BACT</name>
<dbReference type="InterPro" id="IPR050083">
    <property type="entry name" value="HtpX_protease"/>
</dbReference>
<feature type="transmembrane region" description="Helical" evidence="12">
    <location>
        <begin position="29"/>
        <end position="47"/>
    </location>
</feature>
<evidence type="ECO:0000256" key="5">
    <source>
        <dbReference type="ARBA" id="ARBA00022692"/>
    </source>
</evidence>
<reference evidence="14 15" key="1">
    <citation type="submission" date="2022-11" db="EMBL/GenBank/DDBJ databases">
        <title>Minimal conservation of predation-associated metabolite biosynthetic gene clusters underscores biosynthetic potential of Myxococcota including descriptions for ten novel species: Archangium lansinium sp. nov., Myxococcus landrumus sp. nov., Nannocystis bai.</title>
        <authorList>
            <person name="Ahearne A."/>
            <person name="Stevens C."/>
            <person name="Phillips K."/>
        </authorList>
    </citation>
    <scope>NUCLEOTIDE SEQUENCE [LARGE SCALE GENOMIC DNA]</scope>
    <source>
        <strain evidence="14 15">MIWBW</strain>
    </source>
</reference>
<evidence type="ECO:0000256" key="4">
    <source>
        <dbReference type="ARBA" id="ARBA00022670"/>
    </source>
</evidence>
<gene>
    <name evidence="12" type="primary">htpX</name>
    <name evidence="14" type="ORF">OV287_30135</name>
</gene>
<dbReference type="CDD" id="cd07336">
    <property type="entry name" value="M48B_HtpX_like"/>
    <property type="match status" value="1"/>
</dbReference>
<dbReference type="PANTHER" id="PTHR43221">
    <property type="entry name" value="PROTEASE HTPX"/>
    <property type="match status" value="1"/>
</dbReference>
<evidence type="ECO:0000256" key="3">
    <source>
        <dbReference type="ARBA" id="ARBA00022475"/>
    </source>
</evidence>
<organism evidence="14 15">
    <name type="scientific">Archangium lansingense</name>
    <dbReference type="NCBI Taxonomy" id="2995310"/>
    <lineage>
        <taxon>Bacteria</taxon>
        <taxon>Pseudomonadati</taxon>
        <taxon>Myxococcota</taxon>
        <taxon>Myxococcia</taxon>
        <taxon>Myxococcales</taxon>
        <taxon>Cystobacterineae</taxon>
        <taxon>Archangiaceae</taxon>
        <taxon>Archangium</taxon>
    </lineage>
</organism>
<keyword evidence="3 12" id="KW-1003">Cell membrane</keyword>
<protein>
    <recommendedName>
        <fullName evidence="12">Protease HtpX homolog</fullName>
        <ecNumber evidence="12">3.4.24.-</ecNumber>
    </recommendedName>
</protein>
<feature type="domain" description="Peptidase M48" evidence="13">
    <location>
        <begin position="63"/>
        <end position="279"/>
    </location>
</feature>
<feature type="binding site" evidence="12">
    <location>
        <position position="134"/>
    </location>
    <ligand>
        <name>Zn(2+)</name>
        <dbReference type="ChEBI" id="CHEBI:29105"/>
        <note>catalytic</note>
    </ligand>
</feature>
<dbReference type="EMBL" id="JAPNKA010000001">
    <property type="protein sequence ID" value="MCY1078732.1"/>
    <property type="molecule type" value="Genomic_DNA"/>
</dbReference>
<evidence type="ECO:0000256" key="11">
    <source>
        <dbReference type="ARBA" id="ARBA00023136"/>
    </source>
</evidence>